<evidence type="ECO:0000256" key="5">
    <source>
        <dbReference type="ARBA" id="ARBA00022737"/>
    </source>
</evidence>
<evidence type="ECO:0000313" key="18">
    <source>
        <dbReference type="Proteomes" id="UP000694546"/>
    </source>
</evidence>
<accession>A0A8C5APQ4</accession>
<dbReference type="InterPro" id="IPR029021">
    <property type="entry name" value="Prot-tyrosine_phosphatase-like"/>
</dbReference>
<dbReference type="OrthoDB" id="10253954at2759"/>
<comment type="similarity">
    <text evidence="11">Belongs to the protein-tyrosine phosphatase family. Receptor class 3 subfamily.</text>
</comment>
<feature type="domain" description="Fibronectin type-III" evidence="16">
    <location>
        <begin position="1191"/>
        <end position="1279"/>
    </location>
</feature>
<keyword evidence="7" id="KW-0904">Protein phosphatase</keyword>
<dbReference type="Gene3D" id="2.60.40.10">
    <property type="entry name" value="Immunoglobulins"/>
    <property type="match status" value="16"/>
</dbReference>
<dbReference type="GO" id="GO:0043235">
    <property type="term" value="C:receptor complex"/>
    <property type="evidence" value="ECO:0007669"/>
    <property type="project" value="TreeGrafter"/>
</dbReference>
<proteinExistence type="inferred from homology"/>
<keyword evidence="18" id="KW-1185">Reference proteome</keyword>
<feature type="domain" description="Fibronectin type-III" evidence="16">
    <location>
        <begin position="308"/>
        <end position="396"/>
    </location>
</feature>
<dbReference type="SUPFAM" id="SSF49265">
    <property type="entry name" value="Fibronectin type III"/>
    <property type="match status" value="9"/>
</dbReference>
<evidence type="ECO:0000256" key="9">
    <source>
        <dbReference type="ARBA" id="ARBA00023136"/>
    </source>
</evidence>
<dbReference type="PRINTS" id="PR00700">
    <property type="entry name" value="PRTYPHPHTASE"/>
</dbReference>
<dbReference type="PANTHER" id="PTHR46957:SF5">
    <property type="entry name" value="PROTEIN-TYROSINE-PHOSPHATASE"/>
    <property type="match status" value="1"/>
</dbReference>
<comment type="subcellular location">
    <subcellularLocation>
        <location evidence="1">Membrane</location>
        <topology evidence="1">Single-pass type I membrane protein</topology>
    </subcellularLocation>
</comment>
<dbReference type="InterPro" id="IPR041201">
    <property type="entry name" value="PTPRJ_TM"/>
</dbReference>
<dbReference type="PROSITE" id="PS00383">
    <property type="entry name" value="TYR_PHOSPHATASE_1"/>
    <property type="match status" value="1"/>
</dbReference>
<dbReference type="CDD" id="cd00063">
    <property type="entry name" value="FN3"/>
    <property type="match status" value="12"/>
</dbReference>
<feature type="domain" description="Fibronectin type-III" evidence="16">
    <location>
        <begin position="576"/>
        <end position="664"/>
    </location>
</feature>
<feature type="domain" description="Fibronectin type-III" evidence="16">
    <location>
        <begin position="128"/>
        <end position="216"/>
    </location>
</feature>
<dbReference type="OMA" id="LNWIKPV"/>
<dbReference type="PROSITE" id="PS50055">
    <property type="entry name" value="TYR_PHOSPHATASE_PTP"/>
    <property type="match status" value="1"/>
</dbReference>
<evidence type="ECO:0000256" key="6">
    <source>
        <dbReference type="ARBA" id="ARBA00022801"/>
    </source>
</evidence>
<evidence type="ECO:0000313" key="17">
    <source>
        <dbReference type="Ensembl" id="ENSGMOP00000032819.1"/>
    </source>
</evidence>
<dbReference type="Ensembl" id="ENSGMOT00000043272.1">
    <property type="protein sequence ID" value="ENSGMOP00000032819.1"/>
    <property type="gene ID" value="ENSGMOG00000034993.1"/>
</dbReference>
<keyword evidence="9 12" id="KW-0472">Membrane</keyword>
<dbReference type="InterPro" id="IPR016130">
    <property type="entry name" value="Tyr_Pase_AS"/>
</dbReference>
<dbReference type="InterPro" id="IPR050713">
    <property type="entry name" value="RTP_Phos/Ushers"/>
</dbReference>
<reference evidence="17" key="2">
    <citation type="submission" date="2025-09" db="UniProtKB">
        <authorList>
            <consortium name="Ensembl"/>
        </authorList>
    </citation>
    <scope>IDENTIFICATION</scope>
</reference>
<keyword evidence="8 12" id="KW-1133">Transmembrane helix</keyword>
<dbReference type="SUPFAM" id="SSF52799">
    <property type="entry name" value="(Phosphotyrosine protein) phosphatases II"/>
    <property type="match status" value="1"/>
</dbReference>
<feature type="domain" description="Tyrosine specific protein phosphatases" evidence="15">
    <location>
        <begin position="1958"/>
        <end position="2031"/>
    </location>
</feature>
<dbReference type="PROSITE" id="PS50056">
    <property type="entry name" value="TYR_PHOSPHATASE_2"/>
    <property type="match status" value="1"/>
</dbReference>
<dbReference type="GO" id="GO:0016020">
    <property type="term" value="C:membrane"/>
    <property type="evidence" value="ECO:0007669"/>
    <property type="project" value="UniProtKB-SubCell"/>
</dbReference>
<dbReference type="RefSeq" id="XP_030223100.1">
    <property type="nucleotide sequence ID" value="XM_030367240.1"/>
</dbReference>
<dbReference type="InterPro" id="IPR036116">
    <property type="entry name" value="FN3_sf"/>
</dbReference>
<dbReference type="Gene3D" id="3.90.190.10">
    <property type="entry name" value="Protein tyrosine phosphatase superfamily"/>
    <property type="match status" value="1"/>
</dbReference>
<dbReference type="InterPro" id="IPR000242">
    <property type="entry name" value="PTP_cat"/>
</dbReference>
<feature type="signal peptide" evidence="13">
    <location>
        <begin position="1"/>
        <end position="26"/>
    </location>
</feature>
<dbReference type="Pfam" id="PF18861">
    <property type="entry name" value="PTP_tm"/>
    <property type="match status" value="1"/>
</dbReference>
<feature type="domain" description="Fibronectin type-III" evidence="16">
    <location>
        <begin position="488"/>
        <end position="575"/>
    </location>
</feature>
<keyword evidence="6" id="KW-0378">Hydrolase</keyword>
<dbReference type="SMART" id="SM00194">
    <property type="entry name" value="PTPc"/>
    <property type="match status" value="1"/>
</dbReference>
<dbReference type="InterPro" id="IPR013783">
    <property type="entry name" value="Ig-like_fold"/>
</dbReference>
<feature type="domain" description="Fibronectin type-III" evidence="16">
    <location>
        <begin position="1280"/>
        <end position="1367"/>
    </location>
</feature>
<evidence type="ECO:0000256" key="7">
    <source>
        <dbReference type="ARBA" id="ARBA00022912"/>
    </source>
</evidence>
<dbReference type="InterPro" id="IPR003961">
    <property type="entry name" value="FN3_dom"/>
</dbReference>
<dbReference type="GeneID" id="115551472"/>
<dbReference type="SMART" id="SM00060">
    <property type="entry name" value="FN3"/>
    <property type="match status" value="17"/>
</dbReference>
<dbReference type="InterPro" id="IPR003595">
    <property type="entry name" value="Tyr_Pase_cat"/>
</dbReference>
<feature type="domain" description="Tyrosine-protein phosphatase" evidence="14">
    <location>
        <begin position="1784"/>
        <end position="2040"/>
    </location>
</feature>
<gene>
    <name evidence="17" type="primary">ptprj</name>
</gene>
<keyword evidence="5" id="KW-0677">Repeat</keyword>
<evidence type="ECO:0000259" key="14">
    <source>
        <dbReference type="PROSITE" id="PS50055"/>
    </source>
</evidence>
<dbReference type="GeneTree" id="ENSGT00940000156870"/>
<dbReference type="Pfam" id="PF00102">
    <property type="entry name" value="Y_phosphatase"/>
    <property type="match status" value="1"/>
</dbReference>
<evidence type="ECO:0000256" key="8">
    <source>
        <dbReference type="ARBA" id="ARBA00022989"/>
    </source>
</evidence>
<keyword evidence="10" id="KW-0325">Glycoprotein</keyword>
<keyword evidence="4 13" id="KW-0732">Signal</keyword>
<dbReference type="Proteomes" id="UP000694546">
    <property type="component" value="Chromosome 9"/>
</dbReference>
<evidence type="ECO:0000256" key="12">
    <source>
        <dbReference type="SAM" id="Phobius"/>
    </source>
</evidence>
<evidence type="ECO:0000256" key="13">
    <source>
        <dbReference type="SAM" id="SignalP"/>
    </source>
</evidence>
<dbReference type="EC" id="3.1.3.48" evidence="2"/>
<dbReference type="GO" id="GO:0004725">
    <property type="term" value="F:protein tyrosine phosphatase activity"/>
    <property type="evidence" value="ECO:0007669"/>
    <property type="project" value="UniProtKB-EC"/>
</dbReference>
<feature type="domain" description="Fibronectin type-III" evidence="16">
    <location>
        <begin position="756"/>
        <end position="840"/>
    </location>
</feature>
<evidence type="ECO:0000256" key="11">
    <source>
        <dbReference type="ARBA" id="ARBA00025789"/>
    </source>
</evidence>
<evidence type="ECO:0000256" key="4">
    <source>
        <dbReference type="ARBA" id="ARBA00022729"/>
    </source>
</evidence>
<evidence type="ECO:0000259" key="16">
    <source>
        <dbReference type="PROSITE" id="PS50853"/>
    </source>
</evidence>
<dbReference type="GO" id="GO:0032502">
    <property type="term" value="P:developmental process"/>
    <property type="evidence" value="ECO:0007669"/>
    <property type="project" value="UniProtKB-ARBA"/>
</dbReference>
<evidence type="ECO:0000256" key="10">
    <source>
        <dbReference type="ARBA" id="ARBA00023180"/>
    </source>
</evidence>
<dbReference type="PANTHER" id="PTHR46957">
    <property type="entry name" value="CYTOKINE RECEPTOR"/>
    <property type="match status" value="1"/>
</dbReference>
<evidence type="ECO:0000259" key="15">
    <source>
        <dbReference type="PROSITE" id="PS50056"/>
    </source>
</evidence>
<protein>
    <recommendedName>
        <fullName evidence="2">protein-tyrosine-phosphatase</fullName>
        <ecNumber evidence="2">3.1.3.48</ecNumber>
    </recommendedName>
</protein>
<dbReference type="PROSITE" id="PS50853">
    <property type="entry name" value="FN3"/>
    <property type="match status" value="10"/>
</dbReference>
<dbReference type="InterPro" id="IPR000387">
    <property type="entry name" value="Tyr_Pase_dom"/>
</dbReference>
<feature type="domain" description="Fibronectin type-III" evidence="16">
    <location>
        <begin position="1453"/>
        <end position="1549"/>
    </location>
</feature>
<reference evidence="17" key="1">
    <citation type="submission" date="2025-08" db="UniProtKB">
        <authorList>
            <consortium name="Ensembl"/>
        </authorList>
    </citation>
    <scope>IDENTIFICATION</scope>
</reference>
<evidence type="ECO:0000256" key="2">
    <source>
        <dbReference type="ARBA" id="ARBA00013064"/>
    </source>
</evidence>
<keyword evidence="3 12" id="KW-0812">Transmembrane</keyword>
<evidence type="ECO:0000256" key="1">
    <source>
        <dbReference type="ARBA" id="ARBA00004479"/>
    </source>
</evidence>
<feature type="transmembrane region" description="Helical" evidence="12">
    <location>
        <begin position="1712"/>
        <end position="1739"/>
    </location>
</feature>
<name>A0A8C5APQ4_GADMO</name>
<feature type="chain" id="PRO_5045036602" description="protein-tyrosine-phosphatase" evidence="13">
    <location>
        <begin position="27"/>
        <end position="2078"/>
    </location>
</feature>
<evidence type="ECO:0000256" key="3">
    <source>
        <dbReference type="ARBA" id="ARBA00022692"/>
    </source>
</evidence>
<sequence>MERFWPHAAVLRIILLLYAVPQNAQADVANGTCNIANVPGVLNITFANVNTTAVHLSWLLPDFLPPYSKYEIRTTNMSGATIAEQTLDNSNMAVVTGLQTGTRYNFNVTLEADCDYNGEQFGYTMPEAVTNLTAADVTTTAVSLTWLRPGDHKPEYSYQVTVLENVTQKQQLNTTPENYTVTSLTSGVNYTFQVSTVVQGVKSTEETTSSYTVPGAVTNLTFANVNTTSVRLSWFNPEDQQPYYEYKIQTTNYTMSGATLVEPPQLNINTSIVTGLQPGTGYCFNVTVVVPGRESAVEHKLGYTMPKAVTNLTAADVNTTAVSLTWLRQGDNKPEYFYQVTVLENVTQKQQLNTNTENYTITSLIPGVKYTFQVSTVVQGVHSTEETTSSYTVPGAVTNLTFANVNTTAVRLSWFNPEDQQPYYEYKIQTTNYTMSGATLVEPPQLNINTSIVTGLLPGTGYCFNVTVVVPGRESAVEHKLGYTMPKAVTSLTAADVTTTAVSLTWLRQGDYKTGYSYQVTVLKNDTQIQQLNTTTENYTVTSLIPGVDYTFQVSTVVQGVHSTEETTSSYTVPKAVTDLKVADVTTTAVSLTWLRQGDYKTGYSYQVTVLKNDTQIQQLNTTTENYTVTSLIPGVKYTFQVSTVVQGVKSTEETTSSYTVPGAVTDLTVAIVNTTAVNLIWQNPDDQQPYYGYKIQTTNYTMSGATLVEPPQLNINTSIVTGLQPGTGYCFNVTVVVPGRESAVEHKLGYTMPKAVTNLTAADVNTTAVRLTWRRQDDHKPDYSYRVTVLEKDNKIQQLNTTTESYTVTGLTPGVIYTSQVATDVQGVKSTEESITFYTNPGTVSYIVAVGTTTNMSVTWKAASGQVDYYSVQLTGDGQMDQLQSHLSNTTLQVLFEKLNPGTLYHIRVCAISGPGSECSATDNATFPNPPGPLTVESQTTDSINVSWSSPTDEKPGQYNFSVSYLNRTKSTENSWFLLEDLKSGTLYNITVVTVGPLGLQSEMVSTSNSTRPYPVSNLTQTGIAPSSLVLTWSQHENQSGYFYLVHVSNSSDDKASESPHNISGLVSGGNYTCTVTTQTGDGTQTLYPGTTPCYTQPHAVGAINANTQNTTAIGLSWGKPRQYRDTYKYRIEASGCASRNVTVVDEQAENAELSPGTQCRFCVLTISEAGIEGEARCTHQYTKPEQVLPTVSNRVLNQGLNDTILVSWAAPAGNVENYYVYLNSSDQTESRRLSPSDPLSYLFDNLCPGREYSAMVITSSGPFNTTSRVFTNATFPNPPEKIESLTKSTSSIVIRWQHAQFKADSWLYVVTYVQSNQAKSNFTNSPNYTFSHLNSGTPYNFSVATEGPLRLQSCSISISSTTKPEKVQSLNASTEEEATQLTWARPVGYKASYSYLVAWSGEPMEKETQQEKLDVYQLDPGSPYNYSVTTVTSDGTRSDAVDLSKCTKASSVQNLKCSSPNEKIAKIVLVWSRPNGSSSDFRIGHRQNDNKPITITTNPESCSPDCEYTISNLTHYTEYQVTMQTQSCGSPSELESRSCTTGITDPFIPSNYASLVQATVNAHDRFTVNIEPQMLDSTNGPIRYYGVLLTDSLNDMDSSELKQFLNQTYENWSAGKATTYLATVKKVESGDRSRFKREISRNLPVEIGTGEAWRGYTNGALRANHKYRYAIVLFTQLNESTDGNFVDSKYSLVTITTFYPGSIQTPLDPVVIGTAIGASLGVFCVLFIIIIGFIIYWKKMNRKECSDIQINSISRQKVNISVHVVDYEAYYRKQKADSNCGFAEEFDDLKPVGTAQSRNSALALENKTKNRYNNVLPYDSSRVKLSIQGTQFDDYINASYMPGYNSKKEYIGAQGPLPGTVNEFWRMVWEKNIQTLVMLTRCNEQGRVKCEKYWPEDSKHFGNNTVTMTSEITLEDWTIREFDIKNVKTAETRSVRHFHFTAWPDHGVPESTELLINFRHLVREHMDQYSANSPTVVHCSAGVGRTGTFIAIDRLIFQIERESIVDVYGTIHDLRMHRTLMVQTEDQYVFLNQCALDIIRSRTGTNVDLIYQNTDAMCLYENIEPRKFLPNKYHNA</sequence>
<organism evidence="17 18">
    <name type="scientific">Gadus morhua</name>
    <name type="common">Atlantic cod</name>
    <dbReference type="NCBI Taxonomy" id="8049"/>
    <lineage>
        <taxon>Eukaryota</taxon>
        <taxon>Metazoa</taxon>
        <taxon>Chordata</taxon>
        <taxon>Craniata</taxon>
        <taxon>Vertebrata</taxon>
        <taxon>Euteleostomi</taxon>
        <taxon>Actinopterygii</taxon>
        <taxon>Neopterygii</taxon>
        <taxon>Teleostei</taxon>
        <taxon>Neoteleostei</taxon>
        <taxon>Acanthomorphata</taxon>
        <taxon>Zeiogadaria</taxon>
        <taxon>Gadariae</taxon>
        <taxon>Gadiformes</taxon>
        <taxon>Gadoidei</taxon>
        <taxon>Gadidae</taxon>
        <taxon>Gadus</taxon>
    </lineage>
</organism>
<feature type="domain" description="Fibronectin type-III" evidence="16">
    <location>
        <begin position="841"/>
        <end position="931"/>
    </location>
</feature>
<dbReference type="Pfam" id="PF00041">
    <property type="entry name" value="fn3"/>
    <property type="match status" value="14"/>
</dbReference>
<dbReference type="SMART" id="SM00404">
    <property type="entry name" value="PTPc_motif"/>
    <property type="match status" value="1"/>
</dbReference>
<feature type="domain" description="Fibronectin type-III" evidence="16">
    <location>
        <begin position="933"/>
        <end position="1016"/>
    </location>
</feature>